<protein>
    <submittedName>
        <fullName evidence="2">Lipoprotein</fullName>
    </submittedName>
</protein>
<evidence type="ECO:0000313" key="3">
    <source>
        <dbReference type="Proteomes" id="UP000006794"/>
    </source>
</evidence>
<gene>
    <name evidence="2" type="ordered locus">Halxa_2805</name>
</gene>
<dbReference type="Pfam" id="PF05573">
    <property type="entry name" value="NosL"/>
    <property type="match status" value="1"/>
</dbReference>
<organism evidence="2 3">
    <name type="scientific">Halopiger xanaduensis (strain DSM 18323 / JCM 14033 / SH-6)</name>
    <dbReference type="NCBI Taxonomy" id="797210"/>
    <lineage>
        <taxon>Archaea</taxon>
        <taxon>Methanobacteriati</taxon>
        <taxon>Methanobacteriota</taxon>
        <taxon>Stenosarchaea group</taxon>
        <taxon>Halobacteria</taxon>
        <taxon>Halobacteriales</taxon>
        <taxon>Natrialbaceae</taxon>
        <taxon>Halopiger</taxon>
    </lineage>
</organism>
<dbReference type="STRING" id="797210.Halxa_2805"/>
<dbReference type="PANTHER" id="PTHR41247">
    <property type="entry name" value="HTH-TYPE TRANSCRIPTIONAL REPRESSOR YCNK"/>
    <property type="match status" value="1"/>
</dbReference>
<dbReference type="eggNOG" id="arCOG04012">
    <property type="taxonomic scope" value="Archaea"/>
</dbReference>
<feature type="compositionally biased region" description="Acidic residues" evidence="1">
    <location>
        <begin position="36"/>
        <end position="51"/>
    </location>
</feature>
<keyword evidence="3" id="KW-1185">Reference proteome</keyword>
<evidence type="ECO:0000313" key="2">
    <source>
        <dbReference type="EMBL" id="AEH37421.1"/>
    </source>
</evidence>
<name>F8D3Q0_HALXS</name>
<dbReference type="SUPFAM" id="SSF160387">
    <property type="entry name" value="NosL/MerB-like"/>
    <property type="match status" value="1"/>
</dbReference>
<dbReference type="OrthoDB" id="241788at2157"/>
<dbReference type="PROSITE" id="PS51257">
    <property type="entry name" value="PROKAR_LIPOPROTEIN"/>
    <property type="match status" value="1"/>
</dbReference>
<dbReference type="GeneID" id="10797758"/>
<dbReference type="KEGG" id="hxa:Halxa_2805"/>
<dbReference type="InterPro" id="IPR008719">
    <property type="entry name" value="N2O_reductase_NosL"/>
</dbReference>
<dbReference type="AlphaFoldDB" id="F8D3Q0"/>
<reference evidence="2 3" key="1">
    <citation type="journal article" date="2012" name="Stand. Genomic Sci.">
        <title>Complete genome sequence of Halopiger xanaduensis type strain (SH-6(T)).</title>
        <authorList>
            <person name="Anderson I."/>
            <person name="Tindall B.J."/>
            <person name="Rohde M."/>
            <person name="Lucas S."/>
            <person name="Han J."/>
            <person name="Lapidus A."/>
            <person name="Cheng J.F."/>
            <person name="Goodwin L."/>
            <person name="Pitluck S."/>
            <person name="Peters L."/>
            <person name="Pati A."/>
            <person name="Mikhailova N."/>
            <person name="Pagani I."/>
            <person name="Teshima H."/>
            <person name="Han C."/>
            <person name="Tapia R."/>
            <person name="Land M."/>
            <person name="Woyke T."/>
            <person name="Klenk H.P."/>
            <person name="Kyrpides N."/>
            <person name="Ivanova N."/>
        </authorList>
    </citation>
    <scope>NUCLEOTIDE SEQUENCE [LARGE SCALE GENOMIC DNA]</scope>
    <source>
        <strain evidence="3">DSM 18323 / JCM 14033 / SH-6</strain>
    </source>
</reference>
<keyword evidence="2" id="KW-0449">Lipoprotein</keyword>
<feature type="region of interest" description="Disordered" evidence="1">
    <location>
        <begin position="30"/>
        <end position="52"/>
    </location>
</feature>
<dbReference type="RefSeq" id="WP_013880311.1">
    <property type="nucleotide sequence ID" value="NC_015666.1"/>
</dbReference>
<proteinExistence type="predicted"/>
<sequence>MTRLEGTGDPITRRQLLGAAGTGTAIAAAGCLGGGSEDDTGSGDRSDEEVGEGATNRYGESLVDHPGDEPIAFVDGQHCPVCRMTPASYSGWHCQLAHENGEGAVFDTPGCLFAYYAYQPVEEPVTAGWVMGIEADDLIDATEAHYVLVTDSEATADEPMGPNPRPFADREDAVAYLEAWEAEDLTEEDVISLDDVSQEHAEIYRGSRLP</sequence>
<evidence type="ECO:0000256" key="1">
    <source>
        <dbReference type="SAM" id="MobiDB-lite"/>
    </source>
</evidence>
<dbReference type="PANTHER" id="PTHR41247:SF1">
    <property type="entry name" value="HTH-TYPE TRANSCRIPTIONAL REPRESSOR YCNK"/>
    <property type="match status" value="1"/>
</dbReference>
<dbReference type="HOGENOM" id="CLU_1346437_0_0_2"/>
<dbReference type="EMBL" id="CP002839">
    <property type="protein sequence ID" value="AEH37421.1"/>
    <property type="molecule type" value="Genomic_DNA"/>
</dbReference>
<accession>F8D3Q0</accession>
<dbReference type="Proteomes" id="UP000006794">
    <property type="component" value="Chromosome"/>
</dbReference>